<accession>A0A7X2BSZ5</accession>
<sequence length="329" mass="36129">MPFAILRTKKLKSMAGVFGSGRHTFREIPTLNSNGSPNQHLIGAKSAGELADAVRAKLPEKRRRDAVLCIEYLMTASPEAFARHGGHLDDSGRLPSTRAGYFDRAMAWLKARHGGQNIVCATIHIDERTPHLVAYIVPVTRDGRLSAREYLGGAAKLRKMQTDFHQQCGKPLGLKRGIEGSKATHQSVSRYYQGLEAAATVPTLTRSDCAAAATGIWTANFRAVKAAAETATVMRAQERVTTKALADRRAALDQQDSELKHKRRALDNLEARLEAQVDQLGEFDRELAKAQATAEKANREAETARKRADGLAQKLKALSRHLGLEEFMP</sequence>
<dbReference type="RefSeq" id="WP_153438000.1">
    <property type="nucleotide sequence ID" value="NZ_WIWF01000017.1"/>
</dbReference>
<protein>
    <submittedName>
        <fullName evidence="2">Plasmid recombination enzyme</fullName>
    </submittedName>
</protein>
<proteinExistence type="predicted"/>
<dbReference type="GO" id="GO:0003677">
    <property type="term" value="F:DNA binding"/>
    <property type="evidence" value="ECO:0007669"/>
    <property type="project" value="InterPro"/>
</dbReference>
<dbReference type="Gene3D" id="3.30.930.30">
    <property type="match status" value="1"/>
</dbReference>
<name>A0A7X2BSZ5_9PSED</name>
<dbReference type="AlphaFoldDB" id="A0A7X2BSZ5"/>
<keyword evidence="1" id="KW-0175">Coiled coil</keyword>
<evidence type="ECO:0000313" key="2">
    <source>
        <dbReference type="EMBL" id="MQT73943.1"/>
    </source>
</evidence>
<dbReference type="CDD" id="cd17242">
    <property type="entry name" value="MobM_relaxase"/>
    <property type="match status" value="1"/>
</dbReference>
<dbReference type="GO" id="GO:0006310">
    <property type="term" value="P:DNA recombination"/>
    <property type="evidence" value="ECO:0007669"/>
    <property type="project" value="InterPro"/>
</dbReference>
<dbReference type="NCBIfam" id="NF041497">
    <property type="entry name" value="MobV"/>
    <property type="match status" value="1"/>
</dbReference>
<dbReference type="Proteomes" id="UP000447574">
    <property type="component" value="Unassembled WGS sequence"/>
</dbReference>
<feature type="coiled-coil region" evidence="1">
    <location>
        <begin position="252"/>
        <end position="321"/>
    </location>
</feature>
<evidence type="ECO:0000256" key="1">
    <source>
        <dbReference type="SAM" id="Coils"/>
    </source>
</evidence>
<dbReference type="InterPro" id="IPR001668">
    <property type="entry name" value="Mob_Pre"/>
</dbReference>
<gene>
    <name evidence="2" type="ORF">GHO37_06465</name>
</gene>
<reference evidence="2 3" key="1">
    <citation type="submission" date="2019-10" db="EMBL/GenBank/DDBJ databases">
        <title>Evaluation of single-gene subtyping targets for Pseudomonas.</title>
        <authorList>
            <person name="Reichler S.J."/>
            <person name="Orsi R.H."/>
            <person name="Wiedmann M."/>
            <person name="Martin N.H."/>
            <person name="Murphy S.I."/>
        </authorList>
    </citation>
    <scope>NUCLEOTIDE SEQUENCE [LARGE SCALE GENOMIC DNA]</scope>
    <source>
        <strain evidence="2 3">FSL R10-2932</strain>
    </source>
</reference>
<evidence type="ECO:0000313" key="3">
    <source>
        <dbReference type="Proteomes" id="UP000447574"/>
    </source>
</evidence>
<dbReference type="Pfam" id="PF01076">
    <property type="entry name" value="Mob_Pre"/>
    <property type="match status" value="1"/>
</dbReference>
<organism evidence="2 3">
    <name type="scientific">Pseudomonas helleri</name>
    <dbReference type="NCBI Taxonomy" id="1608996"/>
    <lineage>
        <taxon>Bacteria</taxon>
        <taxon>Pseudomonadati</taxon>
        <taxon>Pseudomonadota</taxon>
        <taxon>Gammaproteobacteria</taxon>
        <taxon>Pseudomonadales</taxon>
        <taxon>Pseudomonadaceae</taxon>
        <taxon>Pseudomonas</taxon>
    </lineage>
</organism>
<comment type="caution">
    <text evidence="2">The sequence shown here is derived from an EMBL/GenBank/DDBJ whole genome shotgun (WGS) entry which is preliminary data.</text>
</comment>
<dbReference type="EMBL" id="WIWF01000017">
    <property type="protein sequence ID" value="MQT73943.1"/>
    <property type="molecule type" value="Genomic_DNA"/>
</dbReference>